<dbReference type="RefSeq" id="WP_229874141.1">
    <property type="nucleotide sequence ID" value="NZ_BNAU01000001.1"/>
</dbReference>
<evidence type="ECO:0000256" key="4">
    <source>
        <dbReference type="ARBA" id="ARBA00022723"/>
    </source>
</evidence>
<gene>
    <name evidence="10" type="ORF">GCM10017786_08490</name>
</gene>
<name>A0ABQ3IHC9_9PSEU</name>
<dbReference type="PANTHER" id="PTHR47354">
    <property type="entry name" value="NADH OXIDOREDUCTASE HCR"/>
    <property type="match status" value="1"/>
</dbReference>
<dbReference type="PROSITE" id="PS51085">
    <property type="entry name" value="2FE2S_FER_2"/>
    <property type="match status" value="1"/>
</dbReference>
<dbReference type="InterPro" id="IPR039261">
    <property type="entry name" value="FNR_nucleotide-bd"/>
</dbReference>
<dbReference type="Proteomes" id="UP000605897">
    <property type="component" value="Unassembled WGS sequence"/>
</dbReference>
<comment type="caution">
    <text evidence="10">The sequence shown here is derived from an EMBL/GenBank/DDBJ whole genome shotgun (WGS) entry which is preliminary data.</text>
</comment>
<feature type="domain" description="FAD-binding FR-type" evidence="9">
    <location>
        <begin position="15"/>
        <end position="117"/>
    </location>
</feature>
<dbReference type="InterPro" id="IPR050415">
    <property type="entry name" value="MRET"/>
</dbReference>
<keyword evidence="2" id="KW-0285">Flavoprotein</keyword>
<organism evidence="10 11">
    <name type="scientific">Amycolatopsis deserti</name>
    <dbReference type="NCBI Taxonomy" id="185696"/>
    <lineage>
        <taxon>Bacteria</taxon>
        <taxon>Bacillati</taxon>
        <taxon>Actinomycetota</taxon>
        <taxon>Actinomycetes</taxon>
        <taxon>Pseudonocardiales</taxon>
        <taxon>Pseudonocardiaceae</taxon>
        <taxon>Amycolatopsis</taxon>
    </lineage>
</organism>
<dbReference type="Pfam" id="PF00111">
    <property type="entry name" value="Fer2"/>
    <property type="match status" value="1"/>
</dbReference>
<comment type="cofactor">
    <cofactor evidence="1">
        <name>FAD</name>
        <dbReference type="ChEBI" id="CHEBI:57692"/>
    </cofactor>
</comment>
<accession>A0ABQ3IHC9</accession>
<evidence type="ECO:0000256" key="6">
    <source>
        <dbReference type="ARBA" id="ARBA00023004"/>
    </source>
</evidence>
<dbReference type="InterPro" id="IPR017938">
    <property type="entry name" value="Riboflavin_synthase-like_b-brl"/>
</dbReference>
<evidence type="ECO:0000259" key="8">
    <source>
        <dbReference type="PROSITE" id="PS51085"/>
    </source>
</evidence>
<dbReference type="CDD" id="cd00207">
    <property type="entry name" value="fer2"/>
    <property type="match status" value="1"/>
</dbReference>
<evidence type="ECO:0000259" key="9">
    <source>
        <dbReference type="PROSITE" id="PS51384"/>
    </source>
</evidence>
<evidence type="ECO:0000256" key="3">
    <source>
        <dbReference type="ARBA" id="ARBA00022714"/>
    </source>
</evidence>
<dbReference type="CDD" id="cd06185">
    <property type="entry name" value="PDR_like"/>
    <property type="match status" value="1"/>
</dbReference>
<dbReference type="PANTHER" id="PTHR47354:SF1">
    <property type="entry name" value="CARNITINE MONOOXYGENASE REDUCTASE SUBUNIT"/>
    <property type="match status" value="1"/>
</dbReference>
<evidence type="ECO:0000256" key="5">
    <source>
        <dbReference type="ARBA" id="ARBA00023002"/>
    </source>
</evidence>
<evidence type="ECO:0000256" key="1">
    <source>
        <dbReference type="ARBA" id="ARBA00001974"/>
    </source>
</evidence>
<keyword evidence="3" id="KW-0001">2Fe-2S</keyword>
<dbReference type="InterPro" id="IPR017927">
    <property type="entry name" value="FAD-bd_FR_type"/>
</dbReference>
<dbReference type="SUPFAM" id="SSF54292">
    <property type="entry name" value="2Fe-2S ferredoxin-like"/>
    <property type="match status" value="1"/>
</dbReference>
<evidence type="ECO:0000256" key="7">
    <source>
        <dbReference type="ARBA" id="ARBA00023014"/>
    </source>
</evidence>
<proteinExistence type="predicted"/>
<protein>
    <submittedName>
        <fullName evidence="10">Ferredoxin</fullName>
    </submittedName>
</protein>
<dbReference type="SUPFAM" id="SSF52343">
    <property type="entry name" value="Ferredoxin reductase-like, C-terminal NADP-linked domain"/>
    <property type="match status" value="1"/>
</dbReference>
<dbReference type="PROSITE" id="PS51384">
    <property type="entry name" value="FAD_FR"/>
    <property type="match status" value="1"/>
</dbReference>
<keyword evidence="5" id="KW-0560">Oxidoreductase</keyword>
<keyword evidence="4" id="KW-0479">Metal-binding</keyword>
<dbReference type="Gene3D" id="2.40.30.10">
    <property type="entry name" value="Translation factors"/>
    <property type="match status" value="1"/>
</dbReference>
<dbReference type="InterPro" id="IPR012675">
    <property type="entry name" value="Beta-grasp_dom_sf"/>
</dbReference>
<dbReference type="Gene3D" id="3.10.20.30">
    <property type="match status" value="1"/>
</dbReference>
<keyword evidence="6" id="KW-0408">Iron</keyword>
<dbReference type="Gene3D" id="3.40.50.80">
    <property type="entry name" value="Nucleotide-binding domain of ferredoxin-NADP reductase (FNR) module"/>
    <property type="match status" value="1"/>
</dbReference>
<sequence length="326" mass="34523">MTIAALEGGSASMTDRTRTLIVAARRPVSAGVVELRLRPGDSAPLDPWTPGAHVDLILPGDRVRQYSLCGSPGNSDEWRIAVLREPAGRGGSSWIHDHLREGERVRVRGPRNHFPLLPLPRYVFLAGGIGITPILPMIAAAQAAGADWHLHYGGRSRSTMAFLGSLADHGDRVTLWPQDEVGLMDLESALPASTADTPVYCCGPAGLIEAVEARCAQQDGRALHVERFTAAGAVPGQDGSFDVECRASGVTVTVPAGTSVLDALRAAGLRLLSSCGEGVCGTCETAVLDGEVDHKDSILTEEEQAAHDTMMICVSRARGERIVLDL</sequence>
<feature type="domain" description="2Fe-2S ferredoxin-type" evidence="8">
    <location>
        <begin position="241"/>
        <end position="326"/>
    </location>
</feature>
<keyword evidence="11" id="KW-1185">Reference proteome</keyword>
<dbReference type="PROSITE" id="PS00197">
    <property type="entry name" value="2FE2S_FER_1"/>
    <property type="match status" value="1"/>
</dbReference>
<keyword evidence="7" id="KW-0411">Iron-sulfur</keyword>
<dbReference type="EMBL" id="BNAU01000001">
    <property type="protein sequence ID" value="GHE80607.1"/>
    <property type="molecule type" value="Genomic_DNA"/>
</dbReference>
<evidence type="ECO:0000313" key="11">
    <source>
        <dbReference type="Proteomes" id="UP000605897"/>
    </source>
</evidence>
<reference evidence="11" key="1">
    <citation type="journal article" date="2019" name="Int. J. Syst. Evol. Microbiol.">
        <title>The Global Catalogue of Microorganisms (GCM) 10K type strain sequencing project: providing services to taxonomists for standard genome sequencing and annotation.</title>
        <authorList>
            <consortium name="The Broad Institute Genomics Platform"/>
            <consortium name="The Broad Institute Genome Sequencing Center for Infectious Disease"/>
            <person name="Wu L."/>
            <person name="Ma J."/>
        </authorList>
    </citation>
    <scope>NUCLEOTIDE SEQUENCE [LARGE SCALE GENOMIC DNA]</scope>
    <source>
        <strain evidence="11">CGMCC 4.7677</strain>
    </source>
</reference>
<dbReference type="InterPro" id="IPR001041">
    <property type="entry name" value="2Fe-2S_ferredoxin-type"/>
</dbReference>
<dbReference type="InterPro" id="IPR006058">
    <property type="entry name" value="2Fe2S_fd_BS"/>
</dbReference>
<dbReference type="PRINTS" id="PR00409">
    <property type="entry name" value="PHDIOXRDTASE"/>
</dbReference>
<dbReference type="SUPFAM" id="SSF63380">
    <property type="entry name" value="Riboflavin synthase domain-like"/>
    <property type="match status" value="1"/>
</dbReference>
<evidence type="ECO:0000313" key="10">
    <source>
        <dbReference type="EMBL" id="GHE80607.1"/>
    </source>
</evidence>
<evidence type="ECO:0000256" key="2">
    <source>
        <dbReference type="ARBA" id="ARBA00022630"/>
    </source>
</evidence>
<dbReference type="InterPro" id="IPR036010">
    <property type="entry name" value="2Fe-2S_ferredoxin-like_sf"/>
</dbReference>